<dbReference type="SUPFAM" id="SSF56801">
    <property type="entry name" value="Acetyl-CoA synthetase-like"/>
    <property type="match status" value="1"/>
</dbReference>
<keyword evidence="6" id="KW-1185">Reference proteome</keyword>
<keyword evidence="2" id="KW-0436">Ligase</keyword>
<accession>A0ABT4BED2</accession>
<dbReference type="InterPro" id="IPR020845">
    <property type="entry name" value="AMP-binding_CS"/>
</dbReference>
<organism evidence="5 6">
    <name type="scientific">Paractinoplanes pyxinae</name>
    <dbReference type="NCBI Taxonomy" id="2997416"/>
    <lineage>
        <taxon>Bacteria</taxon>
        <taxon>Bacillati</taxon>
        <taxon>Actinomycetota</taxon>
        <taxon>Actinomycetes</taxon>
        <taxon>Micromonosporales</taxon>
        <taxon>Micromonosporaceae</taxon>
        <taxon>Paractinoplanes</taxon>
    </lineage>
</organism>
<dbReference type="Proteomes" id="UP001151002">
    <property type="component" value="Unassembled WGS sequence"/>
</dbReference>
<proteinExistence type="inferred from homology"/>
<evidence type="ECO:0000256" key="2">
    <source>
        <dbReference type="ARBA" id="ARBA00022598"/>
    </source>
</evidence>
<gene>
    <name evidence="5" type="ORF">OWR29_43090</name>
</gene>
<evidence type="ECO:0000256" key="1">
    <source>
        <dbReference type="ARBA" id="ARBA00006432"/>
    </source>
</evidence>
<evidence type="ECO:0000259" key="3">
    <source>
        <dbReference type="Pfam" id="PF00501"/>
    </source>
</evidence>
<evidence type="ECO:0000259" key="4">
    <source>
        <dbReference type="Pfam" id="PF13193"/>
    </source>
</evidence>
<dbReference type="Gene3D" id="2.30.38.10">
    <property type="entry name" value="Luciferase, Domain 3"/>
    <property type="match status" value="1"/>
</dbReference>
<comment type="similarity">
    <text evidence="1">Belongs to the ATP-dependent AMP-binding enzyme family.</text>
</comment>
<dbReference type="PANTHER" id="PTHR43201:SF5">
    <property type="entry name" value="MEDIUM-CHAIN ACYL-COA LIGASE ACSF2, MITOCHONDRIAL"/>
    <property type="match status" value="1"/>
</dbReference>
<comment type="caution">
    <text evidence="5">The sequence shown here is derived from an EMBL/GenBank/DDBJ whole genome shotgun (WGS) entry which is preliminary data.</text>
</comment>
<feature type="domain" description="AMP-dependent synthetase/ligase" evidence="3">
    <location>
        <begin position="10"/>
        <end position="357"/>
    </location>
</feature>
<dbReference type="InterPro" id="IPR045851">
    <property type="entry name" value="AMP-bd_C_sf"/>
</dbReference>
<dbReference type="PROSITE" id="PS00455">
    <property type="entry name" value="AMP_BINDING"/>
    <property type="match status" value="1"/>
</dbReference>
<dbReference type="InterPro" id="IPR000873">
    <property type="entry name" value="AMP-dep_synth/lig_dom"/>
</dbReference>
<evidence type="ECO:0000313" key="5">
    <source>
        <dbReference type="EMBL" id="MCY1144827.1"/>
    </source>
</evidence>
<dbReference type="Pfam" id="PF13193">
    <property type="entry name" value="AMP-binding_C"/>
    <property type="match status" value="1"/>
</dbReference>
<dbReference type="PANTHER" id="PTHR43201">
    <property type="entry name" value="ACYL-COA SYNTHETASE"/>
    <property type="match status" value="1"/>
</dbReference>
<dbReference type="Pfam" id="PF00501">
    <property type="entry name" value="AMP-binding"/>
    <property type="match status" value="1"/>
</dbReference>
<reference evidence="5" key="1">
    <citation type="submission" date="2022-11" db="EMBL/GenBank/DDBJ databases">
        <authorList>
            <person name="Somphong A."/>
            <person name="Phongsopitanun W."/>
        </authorList>
    </citation>
    <scope>NUCLEOTIDE SEQUENCE</scope>
    <source>
        <strain evidence="5">Pm04-4</strain>
    </source>
</reference>
<feature type="domain" description="AMP-binding enzyme C-terminal" evidence="4">
    <location>
        <begin position="405"/>
        <end position="479"/>
    </location>
</feature>
<name>A0ABT4BED2_9ACTN</name>
<dbReference type="InterPro" id="IPR025110">
    <property type="entry name" value="AMP-bd_C"/>
</dbReference>
<dbReference type="Gene3D" id="3.40.50.980">
    <property type="match status" value="3"/>
</dbReference>
<evidence type="ECO:0000313" key="6">
    <source>
        <dbReference type="Proteomes" id="UP001151002"/>
    </source>
</evidence>
<sequence>MDEAARDPVAEAAARRPGHPALITGESVLTWSEVDRRVTAAARHIAQIVPPGGRVAIVLGTSVDFVVTYFGVLRAGRVAVPLNPAYSAAELDFAVADADAGLVVTEGLDLNREGSGGPLPGVATHDLAVLLYTSGTSGRPKGAMLTHAALAANHDQLDAIDPAVVGPDDVVLLTVPLFHAYGLNTGLGSVARHAATGVLVDRFDPGASLAVIADRGVSVVVGVPGMYSAWSRQPGVETALRSVRTAVCGAAPLSPDEMARFGAATGKSVLIGYGLTETAPVLTTTAVSDRGKPGSIGRPLPGVSLRLRSAAGQVLWEDGTISPEEDLAELDLSVEDVAGTDPGEIVVRGANLFSGYWPDGRGGPDADGWWATGDVAYADGDGDLHLVDRVDDLILVHGFNVYPAEIERVLAGHPGVAESAVVGVPDDEAGQRPHAFVVAAIDPPPTPAELQVYCAAHLARFKLPSVELVRELPHSATGKVRKRELKP</sequence>
<protein>
    <submittedName>
        <fullName evidence="5">AMP-binding protein</fullName>
    </submittedName>
</protein>
<dbReference type="EMBL" id="JAPNTZ010000022">
    <property type="protein sequence ID" value="MCY1144827.1"/>
    <property type="molecule type" value="Genomic_DNA"/>
</dbReference>
<dbReference type="Gene3D" id="3.30.300.30">
    <property type="match status" value="1"/>
</dbReference>